<feature type="transmembrane region" description="Helical" evidence="1">
    <location>
        <begin position="129"/>
        <end position="151"/>
    </location>
</feature>
<accession>A0A1F5SYU8</accession>
<evidence type="ECO:0000313" key="2">
    <source>
        <dbReference type="EMBL" id="OGF31898.1"/>
    </source>
</evidence>
<dbReference type="Proteomes" id="UP000179001">
    <property type="component" value="Unassembled WGS sequence"/>
</dbReference>
<reference evidence="2 3" key="1">
    <citation type="journal article" date="2016" name="Nat. Commun.">
        <title>Thousands of microbial genomes shed light on interconnected biogeochemical processes in an aquifer system.</title>
        <authorList>
            <person name="Anantharaman K."/>
            <person name="Brown C.T."/>
            <person name="Hug L.A."/>
            <person name="Sharon I."/>
            <person name="Castelle C.J."/>
            <person name="Probst A.J."/>
            <person name="Thomas B.C."/>
            <person name="Singh A."/>
            <person name="Wilkins M.J."/>
            <person name="Karaoz U."/>
            <person name="Brodie E.L."/>
            <person name="Williams K.H."/>
            <person name="Hubbard S.S."/>
            <person name="Banfield J.F."/>
        </authorList>
    </citation>
    <scope>NUCLEOTIDE SEQUENCE [LARGE SCALE GENOMIC DNA]</scope>
</reference>
<evidence type="ECO:0000313" key="3">
    <source>
        <dbReference type="Proteomes" id="UP000179001"/>
    </source>
</evidence>
<name>A0A1F5SYU8_9BACT</name>
<keyword evidence="1" id="KW-1133">Transmembrane helix</keyword>
<feature type="transmembrane region" description="Helical" evidence="1">
    <location>
        <begin position="57"/>
        <end position="77"/>
    </location>
</feature>
<feature type="transmembrane region" description="Helical" evidence="1">
    <location>
        <begin position="89"/>
        <end position="108"/>
    </location>
</feature>
<comment type="caution">
    <text evidence="2">The sequence shown here is derived from an EMBL/GenBank/DDBJ whole genome shotgun (WGS) entry which is preliminary data.</text>
</comment>
<keyword evidence="1" id="KW-0812">Transmembrane</keyword>
<dbReference type="AlphaFoldDB" id="A0A1F5SYU8"/>
<keyword evidence="1" id="KW-0472">Membrane</keyword>
<gene>
    <name evidence="2" type="ORF">A2478_05465</name>
</gene>
<protein>
    <submittedName>
        <fullName evidence="2">Uncharacterized protein</fullName>
    </submittedName>
</protein>
<organism evidence="2 3">
    <name type="scientific">Candidatus Falkowbacteria bacterium RIFOXYC2_FULL_36_12</name>
    <dbReference type="NCBI Taxonomy" id="1798002"/>
    <lineage>
        <taxon>Bacteria</taxon>
        <taxon>Candidatus Falkowiibacteriota</taxon>
    </lineage>
</organism>
<sequence length="153" mass="17227">MMMVTHGAIGALIGEQTASAGLAFILGLVSHYFLDIIPHGDDDSVETFKTESNFRKVLGAIMMDSVLGIIFLLLYFTNTTKSGVELWPVVAGIAGAVIPDLLVGFYYVNKKYFFRHNFFHLKIHDLIKVHVPFRVAFAVQIVVIILLWNFYKF</sequence>
<proteinExistence type="predicted"/>
<evidence type="ECO:0000256" key="1">
    <source>
        <dbReference type="SAM" id="Phobius"/>
    </source>
</evidence>
<dbReference type="EMBL" id="MFGJ01000007">
    <property type="protein sequence ID" value="OGF31898.1"/>
    <property type="molecule type" value="Genomic_DNA"/>
</dbReference>